<comment type="caution">
    <text evidence="5">The sequence shown here is derived from an EMBL/GenBank/DDBJ whole genome shotgun (WGS) entry which is preliminary data.</text>
</comment>
<dbReference type="EMBL" id="NGJZ01000001">
    <property type="protein sequence ID" value="RSU08187.1"/>
    <property type="molecule type" value="Genomic_DNA"/>
</dbReference>
<dbReference type="RefSeq" id="WP_126822546.1">
    <property type="nucleotide sequence ID" value="NZ_JBHLWU010000001.1"/>
</dbReference>
<name>A0A430AJT9_9ENTE</name>
<dbReference type="GO" id="GO:0006631">
    <property type="term" value="P:fatty acid metabolic process"/>
    <property type="evidence" value="ECO:0007669"/>
    <property type="project" value="TreeGrafter"/>
</dbReference>
<evidence type="ECO:0008006" key="7">
    <source>
        <dbReference type="Google" id="ProtNLM"/>
    </source>
</evidence>
<dbReference type="GO" id="GO:0006637">
    <property type="term" value="P:acyl-CoA metabolic process"/>
    <property type="evidence" value="ECO:0007669"/>
    <property type="project" value="InterPro"/>
</dbReference>
<dbReference type="GO" id="GO:0047617">
    <property type="term" value="F:fatty acyl-CoA hydrolase activity"/>
    <property type="evidence" value="ECO:0007669"/>
    <property type="project" value="TreeGrafter"/>
</dbReference>
<dbReference type="PANTHER" id="PTHR10824:SF4">
    <property type="entry name" value="ACYL-COENZYME A THIOESTERASE 1-LIKE"/>
    <property type="match status" value="1"/>
</dbReference>
<evidence type="ECO:0000259" key="4">
    <source>
        <dbReference type="Pfam" id="PF08840"/>
    </source>
</evidence>
<dbReference type="Proteomes" id="UP000288669">
    <property type="component" value="Unassembled WGS sequence"/>
</dbReference>
<dbReference type="AlphaFoldDB" id="A0A430AJT9"/>
<dbReference type="Pfam" id="PF08840">
    <property type="entry name" value="BAAT_C"/>
    <property type="match status" value="1"/>
</dbReference>
<dbReference type="InterPro" id="IPR029058">
    <property type="entry name" value="AB_hydrolase_fold"/>
</dbReference>
<gene>
    <name evidence="5" type="ORF">CBF30_02785</name>
</gene>
<dbReference type="InterPro" id="IPR042490">
    <property type="entry name" value="Thio_Ohase/BAAT_N"/>
</dbReference>
<feature type="domain" description="Acyl-CoA thioester hydrolase/bile acid-CoA amino acid N-acetyltransferase" evidence="3">
    <location>
        <begin position="13"/>
        <end position="147"/>
    </location>
</feature>
<proteinExistence type="inferred from homology"/>
<evidence type="ECO:0000313" key="5">
    <source>
        <dbReference type="EMBL" id="RSU08187.1"/>
    </source>
</evidence>
<evidence type="ECO:0000259" key="3">
    <source>
        <dbReference type="Pfam" id="PF04775"/>
    </source>
</evidence>
<dbReference type="PIRSF" id="PIRSF016521">
    <property type="entry name" value="Acyl-CoA_hydro"/>
    <property type="match status" value="1"/>
</dbReference>
<feature type="active site" description="Charge relay system" evidence="2">
    <location>
        <position position="352"/>
    </location>
</feature>
<evidence type="ECO:0000256" key="1">
    <source>
        <dbReference type="ARBA" id="ARBA00006538"/>
    </source>
</evidence>
<comment type="similarity">
    <text evidence="1">Belongs to the C/M/P thioester hydrolase family.</text>
</comment>
<dbReference type="InterPro" id="IPR014940">
    <property type="entry name" value="BAAT_C"/>
</dbReference>
<reference evidence="5 6" key="1">
    <citation type="submission" date="2017-05" db="EMBL/GenBank/DDBJ databases">
        <title>Vagococcus spp. assemblies.</title>
        <authorList>
            <person name="Gulvik C.A."/>
        </authorList>
    </citation>
    <scope>NUCLEOTIDE SEQUENCE [LARGE SCALE GENOMIC DNA]</scope>
    <source>
        <strain evidence="5 6">DSM 24756</strain>
    </source>
</reference>
<dbReference type="InterPro" id="IPR016662">
    <property type="entry name" value="Acyl-CoA_thioEstase_long-chain"/>
</dbReference>
<dbReference type="Gene3D" id="2.60.40.2240">
    <property type="entry name" value="Acyl-CoA thioester hydrolase/BAAT N-terminal domain"/>
    <property type="match status" value="1"/>
</dbReference>
<accession>A0A430AJT9</accession>
<dbReference type="SUPFAM" id="SSF53474">
    <property type="entry name" value="alpha/beta-Hydrolases"/>
    <property type="match status" value="1"/>
</dbReference>
<organism evidence="5 6">
    <name type="scientific">Vagococcus entomophilus</name>
    <dbReference type="NCBI Taxonomy" id="1160095"/>
    <lineage>
        <taxon>Bacteria</taxon>
        <taxon>Bacillati</taxon>
        <taxon>Bacillota</taxon>
        <taxon>Bacilli</taxon>
        <taxon>Lactobacillales</taxon>
        <taxon>Enterococcaceae</taxon>
        <taxon>Vagococcus</taxon>
    </lineage>
</organism>
<dbReference type="Gene3D" id="3.40.50.1820">
    <property type="entry name" value="alpha/beta hydrolase"/>
    <property type="match status" value="1"/>
</dbReference>
<dbReference type="OrthoDB" id="8922993at2"/>
<evidence type="ECO:0000313" key="6">
    <source>
        <dbReference type="Proteomes" id="UP000288669"/>
    </source>
</evidence>
<feature type="domain" description="BAAT/Acyl-CoA thioester hydrolase C-terminal" evidence="4">
    <location>
        <begin position="212"/>
        <end position="424"/>
    </location>
</feature>
<protein>
    <recommendedName>
        <fullName evidence="7">BAAT/Acyl-CoA thioester hydrolase C-terminal domain-containing protein</fullName>
    </recommendedName>
</protein>
<feature type="active site" description="Charge relay system" evidence="2">
    <location>
        <position position="241"/>
    </location>
</feature>
<dbReference type="Pfam" id="PF04775">
    <property type="entry name" value="Bile_Hydr_Trans"/>
    <property type="match status" value="1"/>
</dbReference>
<feature type="active site" description="Charge relay system" evidence="2">
    <location>
        <position position="387"/>
    </location>
</feature>
<keyword evidence="6" id="KW-1185">Reference proteome</keyword>
<sequence>MKIIIDKPISMCDEKIQVSFEGLPQSSIITVTAESSDYYCINAPMATGIGTIWHSKGCYKSSACGTLNLTKDASFGGSYTGTHGMGLFYRMEPKKSKEEKLATNLSAIGVQKSYHIKLSVFFEDEKLEEITIERKFQADNITHQDINQENLVARFFKDAKKRNQPAIIVLSGSDGRIEKAQNIAQLFASHGYASLAVCYFGLVGTAECLSQIPLEIIEKAIAFLKQQQEVNAQKIAVYGRSKGGELALLAGSEFPELSCVIANTPSSFIMEGLTAKNRNSKTSSWTYKKHDFPYIPFKIWDFIPFVLKKNFFNQQDLASPFSKIIHRKHAAKARIKIENIQGRILFLSSEQDEVWPSTLFCTQALTHLKKNNFLYPYRHKNYLHSGHLLTIAYQPIPRYTSQNWGKQLKDSIASWEETILFLKQWAN</sequence>
<dbReference type="PANTHER" id="PTHR10824">
    <property type="entry name" value="ACYL-COENZYME A THIOESTERASE-RELATED"/>
    <property type="match status" value="1"/>
</dbReference>
<evidence type="ECO:0000256" key="2">
    <source>
        <dbReference type="PIRSR" id="PIRSR016521-1"/>
    </source>
</evidence>
<dbReference type="InterPro" id="IPR006862">
    <property type="entry name" value="Thio_Ohase/aa_AcTrfase"/>
</dbReference>